<sequence length="116" mass="12884">MRASRAAASKGLRRILYYGDLDADGLDIPARTSATALEHNLPAIQPATGLYRLLLTRPRSLGQPIPQVHAARLANWLPDDLQAAARTVLTQGHRIAQESTNRRVLRTDTHQDPWFP</sequence>
<dbReference type="EMBL" id="BAAATD010000009">
    <property type="protein sequence ID" value="GAA2619209.1"/>
    <property type="molecule type" value="Genomic_DNA"/>
</dbReference>
<dbReference type="Proteomes" id="UP001501509">
    <property type="component" value="Unassembled WGS sequence"/>
</dbReference>
<keyword evidence="3" id="KW-1185">Reference proteome</keyword>
<organism evidence="2 3">
    <name type="scientific">Actinomadura fulvescens</name>
    <dbReference type="NCBI Taxonomy" id="46160"/>
    <lineage>
        <taxon>Bacteria</taxon>
        <taxon>Bacillati</taxon>
        <taxon>Actinomycetota</taxon>
        <taxon>Actinomycetes</taxon>
        <taxon>Streptosporangiales</taxon>
        <taxon>Thermomonosporaceae</taxon>
        <taxon>Actinomadura</taxon>
    </lineage>
</organism>
<feature type="region of interest" description="Disordered" evidence="1">
    <location>
        <begin position="96"/>
        <end position="116"/>
    </location>
</feature>
<comment type="caution">
    <text evidence="2">The sequence shown here is derived from an EMBL/GenBank/DDBJ whole genome shotgun (WGS) entry which is preliminary data.</text>
</comment>
<evidence type="ECO:0000313" key="3">
    <source>
        <dbReference type="Proteomes" id="UP001501509"/>
    </source>
</evidence>
<feature type="compositionally biased region" description="Basic and acidic residues" evidence="1">
    <location>
        <begin position="105"/>
        <end position="116"/>
    </location>
</feature>
<evidence type="ECO:0008006" key="4">
    <source>
        <dbReference type="Google" id="ProtNLM"/>
    </source>
</evidence>
<reference evidence="2 3" key="1">
    <citation type="journal article" date="2019" name="Int. J. Syst. Evol. Microbiol.">
        <title>The Global Catalogue of Microorganisms (GCM) 10K type strain sequencing project: providing services to taxonomists for standard genome sequencing and annotation.</title>
        <authorList>
            <consortium name="The Broad Institute Genomics Platform"/>
            <consortium name="The Broad Institute Genome Sequencing Center for Infectious Disease"/>
            <person name="Wu L."/>
            <person name="Ma J."/>
        </authorList>
    </citation>
    <scope>NUCLEOTIDE SEQUENCE [LARGE SCALE GENOMIC DNA]</scope>
    <source>
        <strain evidence="2 3">JCM 6833</strain>
    </source>
</reference>
<evidence type="ECO:0000256" key="1">
    <source>
        <dbReference type="SAM" id="MobiDB-lite"/>
    </source>
</evidence>
<proteinExistence type="predicted"/>
<name>A0ABN3Q928_9ACTN</name>
<evidence type="ECO:0000313" key="2">
    <source>
        <dbReference type="EMBL" id="GAA2619209.1"/>
    </source>
</evidence>
<accession>A0ABN3Q928</accession>
<protein>
    <recommendedName>
        <fullName evidence="4">Wadjet protein JetD C-terminal domain-containing protein</fullName>
    </recommendedName>
</protein>
<gene>
    <name evidence="2" type="ORF">GCM10010411_63650</name>
</gene>